<reference evidence="2" key="2">
    <citation type="submission" date="2022-07" db="EMBL/GenBank/DDBJ databases">
        <authorList>
            <person name="Goncalves M.F.M."/>
            <person name="Hilario S."/>
            <person name="Van De Peer Y."/>
            <person name="Esteves A.C."/>
            <person name="Alves A."/>
        </authorList>
    </citation>
    <scope>NUCLEOTIDE SEQUENCE</scope>
    <source>
        <strain evidence="2">MUM 19.33</strain>
    </source>
</reference>
<accession>A0A9P9Y2Q3</accession>
<sequence length="194" mass="21519">MRIPYVANPPEPSSPEDAAIVQRMQDRRAPRPLQSLDLALLHSPPVADGWNTFLGAVRTKTSIPADLRELAISRVAVCNRAWYEWKHHAPLAVAAGVSQQGMEIVKVEERLEGDVKEGSDLSEKQWAVLVYADEMTRDVHVKDATFERLKGLFTDQEITEITATIACYNMVSRFLVALDVGERNGTGPEEASAH</sequence>
<gene>
    <name evidence="2" type="ORF">J7T54_003492</name>
</gene>
<dbReference type="RefSeq" id="XP_051362929.1">
    <property type="nucleotide sequence ID" value="XM_051505767.1"/>
</dbReference>
<dbReference type="AlphaFoldDB" id="A0A9P9Y2Q3"/>
<dbReference type="PANTHER" id="PTHR34846">
    <property type="entry name" value="4-CARBOXYMUCONOLACTONE DECARBOXYLASE FAMILY PROTEIN (AFU_ORTHOLOGUE AFUA_6G11590)"/>
    <property type="match status" value="1"/>
</dbReference>
<keyword evidence="3" id="KW-1185">Reference proteome</keyword>
<evidence type="ECO:0000313" key="3">
    <source>
        <dbReference type="Proteomes" id="UP001055219"/>
    </source>
</evidence>
<dbReference type="InterPro" id="IPR029032">
    <property type="entry name" value="AhpD-like"/>
</dbReference>
<dbReference type="PANTHER" id="PTHR34846:SF11">
    <property type="entry name" value="4-CARBOXYMUCONOLACTONE DECARBOXYLASE FAMILY PROTEIN (AFU_ORTHOLOGUE AFUA_6G11590)"/>
    <property type="match status" value="1"/>
</dbReference>
<dbReference type="SUPFAM" id="SSF69118">
    <property type="entry name" value="AhpD-like"/>
    <property type="match status" value="1"/>
</dbReference>
<dbReference type="Proteomes" id="UP001055219">
    <property type="component" value="Unassembled WGS sequence"/>
</dbReference>
<dbReference type="InterPro" id="IPR003779">
    <property type="entry name" value="CMD-like"/>
</dbReference>
<organism evidence="2 3">
    <name type="scientific">Emericellopsis cladophorae</name>
    <dbReference type="NCBI Taxonomy" id="2686198"/>
    <lineage>
        <taxon>Eukaryota</taxon>
        <taxon>Fungi</taxon>
        <taxon>Dikarya</taxon>
        <taxon>Ascomycota</taxon>
        <taxon>Pezizomycotina</taxon>
        <taxon>Sordariomycetes</taxon>
        <taxon>Hypocreomycetidae</taxon>
        <taxon>Hypocreales</taxon>
        <taxon>Bionectriaceae</taxon>
        <taxon>Emericellopsis</taxon>
    </lineage>
</organism>
<name>A0A9P9Y2Q3_9HYPO</name>
<evidence type="ECO:0000313" key="2">
    <source>
        <dbReference type="EMBL" id="KAI6782073.1"/>
    </source>
</evidence>
<dbReference type="Pfam" id="PF02627">
    <property type="entry name" value="CMD"/>
    <property type="match status" value="1"/>
</dbReference>
<protein>
    <submittedName>
        <fullName evidence="2">Carboxymuconolactone decarboxylase</fullName>
    </submittedName>
</protein>
<dbReference type="GeneID" id="75829993"/>
<dbReference type="EMBL" id="JAGIXG020000016">
    <property type="protein sequence ID" value="KAI6782073.1"/>
    <property type="molecule type" value="Genomic_DNA"/>
</dbReference>
<dbReference type="GO" id="GO:0051920">
    <property type="term" value="F:peroxiredoxin activity"/>
    <property type="evidence" value="ECO:0007669"/>
    <property type="project" value="InterPro"/>
</dbReference>
<evidence type="ECO:0000259" key="1">
    <source>
        <dbReference type="Pfam" id="PF02627"/>
    </source>
</evidence>
<proteinExistence type="predicted"/>
<reference evidence="2" key="1">
    <citation type="journal article" date="2021" name="J Fungi (Basel)">
        <title>Genomic and Metabolomic Analyses of the Marine Fungus Emericellopsis cladophorae: Insights into Saltwater Adaptability Mechanisms and Its Biosynthetic Potential.</title>
        <authorList>
            <person name="Goncalves M.F.M."/>
            <person name="Hilario S."/>
            <person name="Van de Peer Y."/>
            <person name="Esteves A.C."/>
            <person name="Alves A."/>
        </authorList>
    </citation>
    <scope>NUCLEOTIDE SEQUENCE</scope>
    <source>
        <strain evidence="2">MUM 19.33</strain>
    </source>
</reference>
<dbReference type="Gene3D" id="1.20.1290.10">
    <property type="entry name" value="AhpD-like"/>
    <property type="match status" value="1"/>
</dbReference>
<dbReference type="OrthoDB" id="9998495at2759"/>
<comment type="caution">
    <text evidence="2">The sequence shown here is derived from an EMBL/GenBank/DDBJ whole genome shotgun (WGS) entry which is preliminary data.</text>
</comment>
<feature type="domain" description="Carboxymuconolactone decarboxylase-like" evidence="1">
    <location>
        <begin position="44"/>
        <end position="100"/>
    </location>
</feature>